<reference evidence="7" key="1">
    <citation type="journal article" date="2014" name="Proc. Natl. Acad. Sci. U.S.A.">
        <title>Extensive sampling of basidiomycete genomes demonstrates inadequacy of the white-rot/brown-rot paradigm for wood decay fungi.</title>
        <authorList>
            <person name="Riley R."/>
            <person name="Salamov A.A."/>
            <person name="Brown D.W."/>
            <person name="Nagy L.G."/>
            <person name="Floudas D."/>
            <person name="Held B.W."/>
            <person name="Levasseur A."/>
            <person name="Lombard V."/>
            <person name="Morin E."/>
            <person name="Otillar R."/>
            <person name="Lindquist E.A."/>
            <person name="Sun H."/>
            <person name="LaButti K.M."/>
            <person name="Schmutz J."/>
            <person name="Jabbour D."/>
            <person name="Luo H."/>
            <person name="Baker S.E."/>
            <person name="Pisabarro A.G."/>
            <person name="Walton J.D."/>
            <person name="Blanchette R.A."/>
            <person name="Henrissat B."/>
            <person name="Martin F."/>
            <person name="Cullen D."/>
            <person name="Hibbett D.S."/>
            <person name="Grigoriev I.V."/>
        </authorList>
    </citation>
    <scope>NUCLEOTIDE SEQUENCE [LARGE SCALE GENOMIC DNA]</scope>
    <source>
        <strain evidence="7">MUCL 33604</strain>
    </source>
</reference>
<dbReference type="OrthoDB" id="4851849at2759"/>
<dbReference type="PROSITE" id="PS01360">
    <property type="entry name" value="ZF_MYND_1"/>
    <property type="match status" value="1"/>
</dbReference>
<name>A0A067P869_9AGAM</name>
<keyword evidence="3" id="KW-0862">Zinc</keyword>
<keyword evidence="1" id="KW-0479">Metal-binding</keyword>
<accession>A0A067P869</accession>
<protein>
    <recommendedName>
        <fullName evidence="5">MYND-type domain-containing protein</fullName>
    </recommendedName>
</protein>
<proteinExistence type="predicted"/>
<dbReference type="STRING" id="933084.A0A067P869"/>
<dbReference type="AlphaFoldDB" id="A0A067P869"/>
<dbReference type="PROSITE" id="PS50865">
    <property type="entry name" value="ZF_MYND_2"/>
    <property type="match status" value="1"/>
</dbReference>
<evidence type="ECO:0000313" key="6">
    <source>
        <dbReference type="EMBL" id="KDQ50000.1"/>
    </source>
</evidence>
<sequence length="384" mass="44368">MVRECHFCHKSDSGDRELKRCAACQKVWYCGREHQEYDWVRHIFDCDPNRPVTTADRLALAVHDNLLPEDVQTLNDFGFVRAFTLENRSNLLGLYIGLMDPNRLGVKAKTVHKWRLNGTLAQEIIAAYNTLPAHSRGGYFPWFLQNRYVLDNSLPQPRDPEDQFLQAWRFVGGSPADNESQAMAKIKTWPPYKQLCQQFYLVLLAGWHPSPDLPQWLNLGFCSCADEREEATLCSIYRDLIHLCTFDEFCEAYRTSSIIALFDAHGLTARRQAFPYLEEVLQGSPHTFKSVWNLKNYVLAQLDEDELLIPSIRVDYGFLNCKSTGELAQLKDIYRQVLQRPDANPLELHQACISGRLYQHVGGMMKLKKKFQRLMKNPYPLAAY</sequence>
<evidence type="ECO:0000313" key="7">
    <source>
        <dbReference type="Proteomes" id="UP000027265"/>
    </source>
</evidence>
<dbReference type="HOGENOM" id="CLU_041565_1_0_1"/>
<keyword evidence="7" id="KW-1185">Reference proteome</keyword>
<keyword evidence="2 4" id="KW-0863">Zinc-finger</keyword>
<feature type="domain" description="MYND-type" evidence="5">
    <location>
        <begin position="5"/>
        <end position="46"/>
    </location>
</feature>
<evidence type="ECO:0000256" key="3">
    <source>
        <dbReference type="ARBA" id="ARBA00022833"/>
    </source>
</evidence>
<evidence type="ECO:0000256" key="4">
    <source>
        <dbReference type="PROSITE-ProRule" id="PRU00134"/>
    </source>
</evidence>
<dbReference type="EMBL" id="KL197768">
    <property type="protein sequence ID" value="KDQ50000.1"/>
    <property type="molecule type" value="Genomic_DNA"/>
</dbReference>
<dbReference type="Proteomes" id="UP000027265">
    <property type="component" value="Unassembled WGS sequence"/>
</dbReference>
<gene>
    <name evidence="6" type="ORF">JAAARDRAFT_165152</name>
</gene>
<evidence type="ECO:0000256" key="2">
    <source>
        <dbReference type="ARBA" id="ARBA00022771"/>
    </source>
</evidence>
<dbReference type="InParanoid" id="A0A067P869"/>
<dbReference type="SUPFAM" id="SSF144232">
    <property type="entry name" value="HIT/MYND zinc finger-like"/>
    <property type="match status" value="1"/>
</dbReference>
<dbReference type="Pfam" id="PF01753">
    <property type="entry name" value="zf-MYND"/>
    <property type="match status" value="1"/>
</dbReference>
<dbReference type="GO" id="GO:0008270">
    <property type="term" value="F:zinc ion binding"/>
    <property type="evidence" value="ECO:0007669"/>
    <property type="project" value="UniProtKB-KW"/>
</dbReference>
<dbReference type="Gene3D" id="6.10.140.2220">
    <property type="match status" value="1"/>
</dbReference>
<evidence type="ECO:0000256" key="1">
    <source>
        <dbReference type="ARBA" id="ARBA00022723"/>
    </source>
</evidence>
<evidence type="ECO:0000259" key="5">
    <source>
        <dbReference type="PROSITE" id="PS50865"/>
    </source>
</evidence>
<organism evidence="6 7">
    <name type="scientific">Jaapia argillacea MUCL 33604</name>
    <dbReference type="NCBI Taxonomy" id="933084"/>
    <lineage>
        <taxon>Eukaryota</taxon>
        <taxon>Fungi</taxon>
        <taxon>Dikarya</taxon>
        <taxon>Basidiomycota</taxon>
        <taxon>Agaricomycotina</taxon>
        <taxon>Agaricomycetes</taxon>
        <taxon>Agaricomycetidae</taxon>
        <taxon>Jaapiales</taxon>
        <taxon>Jaapiaceae</taxon>
        <taxon>Jaapia</taxon>
    </lineage>
</organism>
<dbReference type="InterPro" id="IPR002893">
    <property type="entry name" value="Znf_MYND"/>
</dbReference>